<dbReference type="PANTHER" id="PTHR12110">
    <property type="entry name" value="HYDROXYPYRUVATE ISOMERASE"/>
    <property type="match status" value="1"/>
</dbReference>
<dbReference type="GO" id="GO:0050114">
    <property type="term" value="F:myo-inosose-2 dehydratase activity"/>
    <property type="evidence" value="ECO:0007669"/>
    <property type="project" value="UniProtKB-EC"/>
</dbReference>
<dbReference type="Proteomes" id="UP000247459">
    <property type="component" value="Unassembled WGS sequence"/>
</dbReference>
<dbReference type="RefSeq" id="WP_110822978.1">
    <property type="nucleotide sequence ID" value="NZ_PRLG01000039.1"/>
</dbReference>
<accession>A0A2W0C0H2</accession>
<dbReference type="AlphaFoldDB" id="A0A2W0C0H2"/>
<dbReference type="GO" id="GO:0016853">
    <property type="term" value="F:isomerase activity"/>
    <property type="evidence" value="ECO:0007669"/>
    <property type="project" value="UniProtKB-KW"/>
</dbReference>
<dbReference type="EC" id="4.2.1.44" evidence="2"/>
<reference evidence="2 3" key="1">
    <citation type="submission" date="2018-01" db="EMBL/GenBank/DDBJ databases">
        <title>Genome sequence of the PGP bacterium Paenibacillus illinoisensis E3.</title>
        <authorList>
            <person name="Rolli E."/>
            <person name="Marasco R."/>
            <person name="Bessem C."/>
            <person name="Michoud G."/>
            <person name="Gaiarsa S."/>
            <person name="Borin S."/>
            <person name="Daffonchio D."/>
        </authorList>
    </citation>
    <scope>NUCLEOTIDE SEQUENCE [LARGE SCALE GENOMIC DNA]</scope>
    <source>
        <strain evidence="2 3">E3</strain>
    </source>
</reference>
<name>A0A2W0C0H2_9BACL</name>
<protein>
    <submittedName>
        <fullName evidence="2">Xylose isomerase domain protein</fullName>
        <ecNumber evidence="2">4.2.1.44</ecNumber>
    </submittedName>
</protein>
<evidence type="ECO:0000313" key="2">
    <source>
        <dbReference type="EMBL" id="PYY25117.1"/>
    </source>
</evidence>
<dbReference type="Gene3D" id="3.20.20.150">
    <property type="entry name" value="Divalent-metal-dependent TIM barrel enzymes"/>
    <property type="match status" value="1"/>
</dbReference>
<sequence>MSIKFAFSRPTQTDEERDLLFREYHSTGYAGLQLKHAQYAPYINDSERFLDEWGTWPGIASALITGGPVDDEIRSRLAPLLNFSESVGTETIVFCHGLSREHVTAEDIRRFARQLSELGKECEQRGVQLSLHHHYDQPVMYREDFDIFFDQLQDRTVGLTMDTAHLVKSGISDVAEIITSFAPYIDNFHMKDFAAGDWRVLGEGEINFVPIFQAIHQIEYVGWMSADEESGGGIQEGMRQCLHFMQQGIQEAQGKSSRR</sequence>
<dbReference type="PANTHER" id="PTHR12110:SF41">
    <property type="entry name" value="INOSOSE DEHYDRATASE"/>
    <property type="match status" value="1"/>
</dbReference>
<dbReference type="SUPFAM" id="SSF51658">
    <property type="entry name" value="Xylose isomerase-like"/>
    <property type="match status" value="1"/>
</dbReference>
<evidence type="ECO:0000259" key="1">
    <source>
        <dbReference type="Pfam" id="PF01261"/>
    </source>
</evidence>
<dbReference type="InterPro" id="IPR013022">
    <property type="entry name" value="Xyl_isomerase-like_TIM-brl"/>
</dbReference>
<organism evidence="2 3">
    <name type="scientific">Paenibacillus illinoisensis</name>
    <dbReference type="NCBI Taxonomy" id="59845"/>
    <lineage>
        <taxon>Bacteria</taxon>
        <taxon>Bacillati</taxon>
        <taxon>Bacillota</taxon>
        <taxon>Bacilli</taxon>
        <taxon>Bacillales</taxon>
        <taxon>Paenibacillaceae</taxon>
        <taxon>Paenibacillus</taxon>
    </lineage>
</organism>
<dbReference type="Pfam" id="PF01261">
    <property type="entry name" value="AP_endonuc_2"/>
    <property type="match status" value="1"/>
</dbReference>
<feature type="domain" description="Xylose isomerase-like TIM barrel" evidence="1">
    <location>
        <begin position="22"/>
        <end position="239"/>
    </location>
</feature>
<comment type="caution">
    <text evidence="2">The sequence shown here is derived from an EMBL/GenBank/DDBJ whole genome shotgun (WGS) entry which is preliminary data.</text>
</comment>
<gene>
    <name evidence="2" type="ORF">PIL02S_06711</name>
</gene>
<keyword evidence="2" id="KW-0413">Isomerase</keyword>
<dbReference type="OrthoDB" id="9779184at2"/>
<dbReference type="InterPro" id="IPR050312">
    <property type="entry name" value="IolE/XylAMocC-like"/>
</dbReference>
<evidence type="ECO:0000313" key="3">
    <source>
        <dbReference type="Proteomes" id="UP000247459"/>
    </source>
</evidence>
<proteinExistence type="predicted"/>
<dbReference type="InterPro" id="IPR036237">
    <property type="entry name" value="Xyl_isomerase-like_sf"/>
</dbReference>
<keyword evidence="2" id="KW-0456">Lyase</keyword>
<dbReference type="EMBL" id="PRLG01000039">
    <property type="protein sequence ID" value="PYY25117.1"/>
    <property type="molecule type" value="Genomic_DNA"/>
</dbReference>